<dbReference type="PANTHER" id="PTHR31600:SF2">
    <property type="entry name" value="GAMETE ENRICHED GENE 10 PROTEIN-RELATED"/>
    <property type="match status" value="1"/>
</dbReference>
<keyword evidence="2" id="KW-0472">Membrane</keyword>
<feature type="signal peptide" evidence="3">
    <location>
        <begin position="1"/>
        <end position="22"/>
    </location>
</feature>
<keyword evidence="2" id="KW-1133">Transmembrane helix</keyword>
<dbReference type="PANTHER" id="PTHR31600">
    <property type="entry name" value="TINY MACROCYSTS PROTEIN B-RELATED"/>
    <property type="match status" value="1"/>
</dbReference>
<evidence type="ECO:0000256" key="3">
    <source>
        <dbReference type="SAM" id="SignalP"/>
    </source>
</evidence>
<evidence type="ECO:0000313" key="4">
    <source>
        <dbReference type="EMBL" id="CAD8782624.1"/>
    </source>
</evidence>
<feature type="chain" id="PRO_5031219092" evidence="3">
    <location>
        <begin position="23"/>
        <end position="314"/>
    </location>
</feature>
<reference evidence="4" key="1">
    <citation type="submission" date="2021-01" db="EMBL/GenBank/DDBJ databases">
        <authorList>
            <person name="Corre E."/>
            <person name="Pelletier E."/>
            <person name="Niang G."/>
            <person name="Scheremetjew M."/>
            <person name="Finn R."/>
            <person name="Kale V."/>
            <person name="Holt S."/>
            <person name="Cochrane G."/>
            <person name="Meng A."/>
            <person name="Brown T."/>
            <person name="Cohen L."/>
        </authorList>
    </citation>
    <scope>NUCLEOTIDE SEQUENCE</scope>
    <source>
        <strain evidence="4">SAG 63-3</strain>
    </source>
</reference>
<evidence type="ECO:0000256" key="2">
    <source>
        <dbReference type="SAM" id="Phobius"/>
    </source>
</evidence>
<evidence type="ECO:0000256" key="1">
    <source>
        <dbReference type="SAM" id="MobiDB-lite"/>
    </source>
</evidence>
<dbReference type="EMBL" id="HBFM01024896">
    <property type="protein sequence ID" value="CAD8782624.1"/>
    <property type="molecule type" value="Transcribed_RNA"/>
</dbReference>
<dbReference type="InterPro" id="IPR052994">
    <property type="entry name" value="Tiny_macrocysts_regulators"/>
</dbReference>
<name>A0A7S0VCJ6_9CHLO</name>
<sequence length="314" mass="34809">MIALYIVCYVILMNASIPIASGSPINYTLNRLTSLIFQMQEMCVLTTNASKAAYIPTLNNSLYRLQVVYYTVLLGNDAYKITGPGTELFPDVKKTALQDGHIVSELLFKDRDCLRSVQSTCPGSNWTYYQVAHSAIDGMISQLFTEANALIAEAGSNPTLVNLDSSHLNFAWEVGMNDLLDGLAYLSYRHEELVFTPFHQVETIHIILLLICVIGMTAYMFLLLFPLLRKIRKEAHRIAELLSQLPRELDITKVVVAAMSAASKRSRSGGRDGEEEGTSSLTTKLVARQKSVGSSFIDRGPIKHSYSNLSMNDA</sequence>
<feature type="transmembrane region" description="Helical" evidence="2">
    <location>
        <begin position="206"/>
        <end position="228"/>
    </location>
</feature>
<gene>
    <name evidence="4" type="ORF">PPAR00522_LOCUS16146</name>
</gene>
<feature type="region of interest" description="Disordered" evidence="1">
    <location>
        <begin position="265"/>
        <end position="285"/>
    </location>
</feature>
<dbReference type="AlphaFoldDB" id="A0A7S0VCJ6"/>
<keyword evidence="3" id="KW-0732">Signal</keyword>
<keyword evidence="2" id="KW-0812">Transmembrane</keyword>
<proteinExistence type="predicted"/>
<organism evidence="4">
    <name type="scientific">Polytomella parva</name>
    <dbReference type="NCBI Taxonomy" id="51329"/>
    <lineage>
        <taxon>Eukaryota</taxon>
        <taxon>Viridiplantae</taxon>
        <taxon>Chlorophyta</taxon>
        <taxon>core chlorophytes</taxon>
        <taxon>Chlorophyceae</taxon>
        <taxon>CS clade</taxon>
        <taxon>Chlamydomonadales</taxon>
        <taxon>Chlamydomonadaceae</taxon>
        <taxon>Polytomella</taxon>
    </lineage>
</organism>
<protein>
    <submittedName>
        <fullName evidence="4">Uncharacterized protein</fullName>
    </submittedName>
</protein>
<accession>A0A7S0VCJ6</accession>